<evidence type="ECO:0000256" key="6">
    <source>
        <dbReference type="SAM" id="Phobius"/>
    </source>
</evidence>
<feature type="transmembrane region" description="Helical" evidence="6">
    <location>
        <begin position="256"/>
        <end position="274"/>
    </location>
</feature>
<evidence type="ECO:0000259" key="7">
    <source>
        <dbReference type="PROSITE" id="PS50850"/>
    </source>
</evidence>
<evidence type="ECO:0000256" key="5">
    <source>
        <dbReference type="SAM" id="MobiDB-lite"/>
    </source>
</evidence>
<protein>
    <submittedName>
        <fullName evidence="8">MFS general substrate transporter</fullName>
    </submittedName>
</protein>
<dbReference type="GO" id="GO:0022857">
    <property type="term" value="F:transmembrane transporter activity"/>
    <property type="evidence" value="ECO:0007669"/>
    <property type="project" value="InterPro"/>
</dbReference>
<dbReference type="Gene3D" id="1.20.1250.20">
    <property type="entry name" value="MFS general substrate transporter like domains"/>
    <property type="match status" value="1"/>
</dbReference>
<dbReference type="PROSITE" id="PS50850">
    <property type="entry name" value="MFS"/>
    <property type="match status" value="1"/>
</dbReference>
<keyword evidence="9" id="KW-1185">Reference proteome</keyword>
<dbReference type="SUPFAM" id="SSF103473">
    <property type="entry name" value="MFS general substrate transporter"/>
    <property type="match status" value="1"/>
</dbReference>
<feature type="domain" description="Major facilitator superfamily (MFS) profile" evidence="7">
    <location>
        <begin position="220"/>
        <end position="644"/>
    </location>
</feature>
<gene>
    <name evidence="8" type="ORF">PsYK624_154940</name>
</gene>
<feature type="compositionally biased region" description="Low complexity" evidence="5">
    <location>
        <begin position="104"/>
        <end position="113"/>
    </location>
</feature>
<dbReference type="InterPro" id="IPR011701">
    <property type="entry name" value="MFS"/>
</dbReference>
<evidence type="ECO:0000256" key="4">
    <source>
        <dbReference type="ARBA" id="ARBA00023136"/>
    </source>
</evidence>
<feature type="transmembrane region" description="Helical" evidence="6">
    <location>
        <begin position="527"/>
        <end position="546"/>
    </location>
</feature>
<dbReference type="InterPro" id="IPR036259">
    <property type="entry name" value="MFS_trans_sf"/>
</dbReference>
<feature type="region of interest" description="Disordered" evidence="5">
    <location>
        <begin position="142"/>
        <end position="196"/>
    </location>
</feature>
<evidence type="ECO:0000313" key="8">
    <source>
        <dbReference type="EMBL" id="GJE99244.1"/>
    </source>
</evidence>
<feature type="transmembrane region" description="Helical" evidence="6">
    <location>
        <begin position="286"/>
        <end position="307"/>
    </location>
</feature>
<feature type="transmembrane region" description="Helical" evidence="6">
    <location>
        <begin position="313"/>
        <end position="333"/>
    </location>
</feature>
<feature type="transmembrane region" description="Helical" evidence="6">
    <location>
        <begin position="620"/>
        <end position="641"/>
    </location>
</feature>
<dbReference type="EMBL" id="BPQB01000104">
    <property type="protein sequence ID" value="GJE99244.1"/>
    <property type="molecule type" value="Genomic_DNA"/>
</dbReference>
<dbReference type="Proteomes" id="UP000703269">
    <property type="component" value="Unassembled WGS sequence"/>
</dbReference>
<dbReference type="PANTHER" id="PTHR23502:SF134">
    <property type="entry name" value="MAJOR FACILITATOR SUPERFAMILY (MFS) PROFILE DOMAIN-CONTAINING PROTEIN-RELATED"/>
    <property type="match status" value="1"/>
</dbReference>
<dbReference type="PANTHER" id="PTHR23502">
    <property type="entry name" value="MAJOR FACILITATOR SUPERFAMILY"/>
    <property type="match status" value="1"/>
</dbReference>
<feature type="transmembrane region" description="Helical" evidence="6">
    <location>
        <begin position="444"/>
        <end position="469"/>
    </location>
</feature>
<evidence type="ECO:0000313" key="9">
    <source>
        <dbReference type="Proteomes" id="UP000703269"/>
    </source>
</evidence>
<feature type="transmembrane region" description="Helical" evidence="6">
    <location>
        <begin position="489"/>
        <end position="506"/>
    </location>
</feature>
<comment type="subcellular location">
    <subcellularLocation>
        <location evidence="1">Membrane</location>
        <topology evidence="1">Multi-pass membrane protein</topology>
    </subcellularLocation>
</comment>
<dbReference type="FunFam" id="1.20.1250.20:FF:000082">
    <property type="entry name" value="MFS multidrug transporter, putative"/>
    <property type="match status" value="1"/>
</dbReference>
<keyword evidence="2 6" id="KW-0812">Transmembrane</keyword>
<comment type="caution">
    <text evidence="8">The sequence shown here is derived from an EMBL/GenBank/DDBJ whole genome shotgun (WGS) entry which is preliminary data.</text>
</comment>
<feature type="transmembrane region" description="Helical" evidence="6">
    <location>
        <begin position="552"/>
        <end position="575"/>
    </location>
</feature>
<proteinExistence type="predicted"/>
<keyword evidence="4 6" id="KW-0472">Membrane</keyword>
<dbReference type="InterPro" id="IPR020846">
    <property type="entry name" value="MFS_dom"/>
</dbReference>
<feature type="region of interest" description="Disordered" evidence="5">
    <location>
        <begin position="65"/>
        <end position="127"/>
    </location>
</feature>
<organism evidence="8 9">
    <name type="scientific">Phanerochaete sordida</name>
    <dbReference type="NCBI Taxonomy" id="48140"/>
    <lineage>
        <taxon>Eukaryota</taxon>
        <taxon>Fungi</taxon>
        <taxon>Dikarya</taxon>
        <taxon>Basidiomycota</taxon>
        <taxon>Agaricomycotina</taxon>
        <taxon>Agaricomycetes</taxon>
        <taxon>Polyporales</taxon>
        <taxon>Phanerochaetaceae</taxon>
        <taxon>Phanerochaete</taxon>
    </lineage>
</organism>
<feature type="compositionally biased region" description="Basic and acidic residues" evidence="5">
    <location>
        <begin position="65"/>
        <end position="79"/>
    </location>
</feature>
<feature type="compositionally biased region" description="Basic residues" evidence="5">
    <location>
        <begin position="80"/>
        <end position="90"/>
    </location>
</feature>
<evidence type="ECO:0000256" key="2">
    <source>
        <dbReference type="ARBA" id="ARBA00022692"/>
    </source>
</evidence>
<accession>A0A9P3GTB6</accession>
<dbReference type="GO" id="GO:0005886">
    <property type="term" value="C:plasma membrane"/>
    <property type="evidence" value="ECO:0007669"/>
    <property type="project" value="TreeGrafter"/>
</dbReference>
<dbReference type="CDD" id="cd17323">
    <property type="entry name" value="MFS_Tpo1_MDR_like"/>
    <property type="match status" value="1"/>
</dbReference>
<dbReference type="OrthoDB" id="5376138at2759"/>
<dbReference type="AlphaFoldDB" id="A0A9P3GTB6"/>
<sequence>MPTHQPSTEHSPPRPTSAASALELEHVRVVHEDAVTERIDPRITPAERATDAELDEPYLRQLADYVHHREHEHSHDRHSLRSHASRHSTHREHSAHGHTRDATAVDPDAAPPTKEASDDTPPYAPAVHAPHAAVGLEARAMNSKDDDEGSPLYASAAPPPDSAPAHAPASPGHTRDDTAVDLEAGAPPKDDDDSGPLYVEFLPADARDPAHFSPARKWLITLCAVFFTALAAANGATYNLGFPGMVRDLGCTEFEATVGLSLYTLGFALTPLVTASFSEEFGRQPLYVVSAVGFGMMHLMVALATNIHTVQAARFLAGAFGSTGSTMVGGSIADLFAPPQRGRPMALFALAAIGCTGLGPVAAGWIEMDKRLGWRWIQWIHFIVTMVFAALIPFLMKETRAAVVLTRIARRLRKETGDARYRARVEDERARLRTLVWISCTRPVYLLVTEPVVAAFSVWVGFAWGILYVLIESIGPIFADLHGFNNGEVGVVFVTFFIGSCLGLAAQQYQERLYRKNHAARGPEARLYMAMPAGLVFAGALFIYAWCSFAHVHWIALCIAIVLVEAGSFTIYLAVFTYLADCYGTFASSALAGQSLARNACGTAFPLFTAQMYGALTYHWANTLFALLALVMSPVPFILFWKGPALRARSRFAVANQAKEG</sequence>
<feature type="compositionally biased region" description="Basic and acidic residues" evidence="5">
    <location>
        <begin position="91"/>
        <end position="103"/>
    </location>
</feature>
<feature type="transmembrane region" description="Helical" evidence="6">
    <location>
        <begin position="378"/>
        <end position="396"/>
    </location>
</feature>
<dbReference type="Pfam" id="PF07690">
    <property type="entry name" value="MFS_1"/>
    <property type="match status" value="1"/>
</dbReference>
<name>A0A9P3GTB6_9APHY</name>
<evidence type="ECO:0000256" key="3">
    <source>
        <dbReference type="ARBA" id="ARBA00022989"/>
    </source>
</evidence>
<feature type="transmembrane region" description="Helical" evidence="6">
    <location>
        <begin position="345"/>
        <end position="366"/>
    </location>
</feature>
<keyword evidence="3 6" id="KW-1133">Transmembrane helix</keyword>
<feature type="transmembrane region" description="Helical" evidence="6">
    <location>
        <begin position="218"/>
        <end position="236"/>
    </location>
</feature>
<reference evidence="8 9" key="1">
    <citation type="submission" date="2021-08" db="EMBL/GenBank/DDBJ databases">
        <title>Draft Genome Sequence of Phanerochaete sordida strain YK-624.</title>
        <authorList>
            <person name="Mori T."/>
            <person name="Dohra H."/>
            <person name="Suzuki T."/>
            <person name="Kawagishi H."/>
            <person name="Hirai H."/>
        </authorList>
    </citation>
    <scope>NUCLEOTIDE SEQUENCE [LARGE SCALE GENOMIC DNA]</scope>
    <source>
        <strain evidence="8 9">YK-624</strain>
    </source>
</reference>
<evidence type="ECO:0000256" key="1">
    <source>
        <dbReference type="ARBA" id="ARBA00004141"/>
    </source>
</evidence>